<reference evidence="2" key="1">
    <citation type="submission" date="2020-06" db="EMBL/GenBank/DDBJ databases">
        <title>WGS assembly of Ceratodon purpureus strain R40.</title>
        <authorList>
            <person name="Carey S.B."/>
            <person name="Jenkins J."/>
            <person name="Shu S."/>
            <person name="Lovell J.T."/>
            <person name="Sreedasyam A."/>
            <person name="Maumus F."/>
            <person name="Tiley G.P."/>
            <person name="Fernandez-Pozo N."/>
            <person name="Barry K."/>
            <person name="Chen C."/>
            <person name="Wang M."/>
            <person name="Lipzen A."/>
            <person name="Daum C."/>
            <person name="Saski C.A."/>
            <person name="Payton A.C."/>
            <person name="Mcbreen J.C."/>
            <person name="Conrad R.E."/>
            <person name="Kollar L.M."/>
            <person name="Olsson S."/>
            <person name="Huttunen S."/>
            <person name="Landis J.B."/>
            <person name="Wickett N.J."/>
            <person name="Johnson M.G."/>
            <person name="Rensing S.A."/>
            <person name="Grimwood J."/>
            <person name="Schmutz J."/>
            <person name="Mcdaniel S.F."/>
        </authorList>
    </citation>
    <scope>NUCLEOTIDE SEQUENCE</scope>
    <source>
        <strain evidence="2">R40</strain>
    </source>
</reference>
<feature type="region of interest" description="Disordered" evidence="1">
    <location>
        <begin position="1"/>
        <end position="41"/>
    </location>
</feature>
<accession>A0A8T0GZ21</accession>
<organism evidence="2 3">
    <name type="scientific">Ceratodon purpureus</name>
    <name type="common">Fire moss</name>
    <name type="synonym">Dicranum purpureum</name>
    <dbReference type="NCBI Taxonomy" id="3225"/>
    <lineage>
        <taxon>Eukaryota</taxon>
        <taxon>Viridiplantae</taxon>
        <taxon>Streptophyta</taxon>
        <taxon>Embryophyta</taxon>
        <taxon>Bryophyta</taxon>
        <taxon>Bryophytina</taxon>
        <taxon>Bryopsida</taxon>
        <taxon>Dicranidae</taxon>
        <taxon>Pseudoditrichales</taxon>
        <taxon>Ditrichaceae</taxon>
        <taxon>Ceratodon</taxon>
    </lineage>
</organism>
<keyword evidence="3" id="KW-1185">Reference proteome</keyword>
<dbReference type="EMBL" id="CM026429">
    <property type="protein sequence ID" value="KAG0563374.1"/>
    <property type="molecule type" value="Genomic_DNA"/>
</dbReference>
<dbReference type="AlphaFoldDB" id="A0A8T0GZ21"/>
<dbReference type="Proteomes" id="UP000822688">
    <property type="component" value="Chromosome 8"/>
</dbReference>
<proteinExistence type="predicted"/>
<evidence type="ECO:0000313" key="2">
    <source>
        <dbReference type="EMBL" id="KAG0563374.1"/>
    </source>
</evidence>
<protein>
    <submittedName>
        <fullName evidence="2">Uncharacterized protein</fullName>
    </submittedName>
</protein>
<gene>
    <name evidence="2" type="ORF">KC19_8G025700</name>
</gene>
<name>A0A8T0GZ21_CERPU</name>
<comment type="caution">
    <text evidence="2">The sequence shown here is derived from an EMBL/GenBank/DDBJ whole genome shotgun (WGS) entry which is preliminary data.</text>
</comment>
<evidence type="ECO:0000313" key="3">
    <source>
        <dbReference type="Proteomes" id="UP000822688"/>
    </source>
</evidence>
<evidence type="ECO:0000256" key="1">
    <source>
        <dbReference type="SAM" id="MobiDB-lite"/>
    </source>
</evidence>
<feature type="compositionally biased region" description="Basic and acidic residues" evidence="1">
    <location>
        <begin position="9"/>
        <end position="19"/>
    </location>
</feature>
<feature type="region of interest" description="Disordered" evidence="1">
    <location>
        <begin position="77"/>
        <end position="100"/>
    </location>
</feature>
<sequence length="100" mass="11038">MEESMMANAEKEQERKVESTDEDKVDAEIRQPSVPRTEPRTLNETTMVRAMAMAQKIYAEHPGEDFTKDAIDTATRENAPATDAGDAGSMGRHVDALLSL</sequence>